<dbReference type="PROSITE" id="PS51319">
    <property type="entry name" value="TFIIS_N"/>
    <property type="match status" value="1"/>
</dbReference>
<dbReference type="GO" id="GO:0016973">
    <property type="term" value="P:poly(A)+ mRNA export from nucleus"/>
    <property type="evidence" value="ECO:0007669"/>
    <property type="project" value="TreeGrafter"/>
</dbReference>
<accession>A0AAF3EDP8</accession>
<feature type="region of interest" description="Disordered" evidence="3">
    <location>
        <begin position="354"/>
        <end position="379"/>
    </location>
</feature>
<protein>
    <recommendedName>
        <fullName evidence="4">TFIIS N-terminal domain-containing protein</fullName>
    </recommendedName>
</protein>
<dbReference type="PANTHER" id="PTHR46010">
    <property type="entry name" value="PROTEIN IWS1 HOMOLOG"/>
    <property type="match status" value="1"/>
</dbReference>
<name>A0AAF3EDP8_9BILA</name>
<keyword evidence="5" id="KW-1185">Reference proteome</keyword>
<evidence type="ECO:0000313" key="6">
    <source>
        <dbReference type="WBParaSite" id="MBELARI_LOCUS12071"/>
    </source>
</evidence>
<dbReference type="Proteomes" id="UP000887575">
    <property type="component" value="Unassembled WGS sequence"/>
</dbReference>
<evidence type="ECO:0000259" key="4">
    <source>
        <dbReference type="PROSITE" id="PS51319"/>
    </source>
</evidence>
<evidence type="ECO:0000313" key="5">
    <source>
        <dbReference type="Proteomes" id="UP000887575"/>
    </source>
</evidence>
<proteinExistence type="inferred from homology"/>
<evidence type="ECO:0000256" key="1">
    <source>
        <dbReference type="ARBA" id="ARBA00037992"/>
    </source>
</evidence>
<dbReference type="InterPro" id="IPR035441">
    <property type="entry name" value="TFIIS/LEDGF_dom_sf"/>
</dbReference>
<evidence type="ECO:0000256" key="2">
    <source>
        <dbReference type="PROSITE-ProRule" id="PRU00649"/>
    </source>
</evidence>
<dbReference type="SUPFAM" id="SSF47676">
    <property type="entry name" value="Conserved domain common to transcription factors TFIIS, elongin A, CRSP70"/>
    <property type="match status" value="1"/>
</dbReference>
<comment type="subcellular location">
    <subcellularLocation>
        <location evidence="2">Nucleus</location>
    </subcellularLocation>
</comment>
<dbReference type="GO" id="GO:0005634">
    <property type="term" value="C:nucleus"/>
    <property type="evidence" value="ECO:0007669"/>
    <property type="project" value="UniProtKB-SubCell"/>
</dbReference>
<dbReference type="InterPro" id="IPR051037">
    <property type="entry name" value="RNAPII_TF_IWS1"/>
</dbReference>
<dbReference type="InterPro" id="IPR017923">
    <property type="entry name" value="TFIIS_N"/>
</dbReference>
<sequence>MELDTPKSPAKNERIVLRLSLGHHNPPVEETPNNDQEKEMAMIAPIKLRINLTKMNESIVVEENLEPGEVKQQFEDEVEQELENNAEKQLKVESLAENTNDRDFLPDMSDDDKPSKSTENNNCAWDFDLMMERKKKERARRRFFPTCEVINDNDDKIVKLVDAMKLAAQNDRQSYEMKVPALKKLKLLPKVKEMLLKSELFDALIDNGMIAVLADWMSLLPDNTLPSLDIRTTILKLLQQYDLEQETLRCSGMGKEVMAISKHPKESAENKRLAQKLIHKWARPIFGLPTSYASLTRDERRQIDYDHMMAIQKRGEKRLAEEPHFDDSELKQDTEELHLRARVPKISHTTYFIRPKSGYDKEKTEEEDDEVEIPPSRMIKQRSALSFRKRSLKKGSYLRSPSFH</sequence>
<organism evidence="5 6">
    <name type="scientific">Mesorhabditis belari</name>
    <dbReference type="NCBI Taxonomy" id="2138241"/>
    <lineage>
        <taxon>Eukaryota</taxon>
        <taxon>Metazoa</taxon>
        <taxon>Ecdysozoa</taxon>
        <taxon>Nematoda</taxon>
        <taxon>Chromadorea</taxon>
        <taxon>Rhabditida</taxon>
        <taxon>Rhabditina</taxon>
        <taxon>Rhabditomorpha</taxon>
        <taxon>Rhabditoidea</taxon>
        <taxon>Rhabditidae</taxon>
        <taxon>Mesorhabditinae</taxon>
        <taxon>Mesorhabditis</taxon>
    </lineage>
</organism>
<dbReference type="AlphaFoldDB" id="A0AAF3EDP8"/>
<dbReference type="PANTHER" id="PTHR46010:SF1">
    <property type="entry name" value="PROTEIN IWS1 HOMOLOG"/>
    <property type="match status" value="1"/>
</dbReference>
<reference evidence="6" key="1">
    <citation type="submission" date="2024-02" db="UniProtKB">
        <authorList>
            <consortium name="WormBaseParasite"/>
        </authorList>
    </citation>
    <scope>IDENTIFICATION</scope>
</reference>
<comment type="similarity">
    <text evidence="1">Belongs to the IWS1 family.</text>
</comment>
<dbReference type="Pfam" id="PF08711">
    <property type="entry name" value="Med26"/>
    <property type="match status" value="1"/>
</dbReference>
<feature type="region of interest" description="Disordered" evidence="3">
    <location>
        <begin position="93"/>
        <end position="122"/>
    </location>
</feature>
<dbReference type="Gene3D" id="1.20.930.10">
    <property type="entry name" value="Conserved domain common to transcription factors TFIIS, elongin A, CRSP70"/>
    <property type="match status" value="1"/>
</dbReference>
<feature type="compositionally biased region" description="Basic and acidic residues" evidence="3">
    <location>
        <begin position="99"/>
        <end position="116"/>
    </location>
</feature>
<keyword evidence="2" id="KW-0539">Nucleus</keyword>
<feature type="domain" description="TFIIS N-terminal" evidence="4">
    <location>
        <begin position="211"/>
        <end position="288"/>
    </location>
</feature>
<dbReference type="WBParaSite" id="MBELARI_LOCUS12071">
    <property type="protein sequence ID" value="MBELARI_LOCUS12071"/>
    <property type="gene ID" value="MBELARI_LOCUS12071"/>
</dbReference>
<evidence type="ECO:0000256" key="3">
    <source>
        <dbReference type="SAM" id="MobiDB-lite"/>
    </source>
</evidence>